<evidence type="ECO:0000256" key="5">
    <source>
        <dbReference type="ARBA" id="ARBA00023239"/>
    </source>
</evidence>
<evidence type="ECO:0000256" key="6">
    <source>
        <dbReference type="ARBA" id="ARBA00048348"/>
    </source>
</evidence>
<dbReference type="SMART" id="SM01057">
    <property type="entry name" value="Carb_anhydrase"/>
    <property type="match status" value="1"/>
</dbReference>
<sequence length="427" mass="46071">MSHRFQARFQAPDPLALPRDDREASGHPGQPRAWVQVLLSGLLALSAAAPLAVWAAETHASDAAPTQAATSAAEPSIRPNLKPDLKAGARGSEARTEGKAVRGEVKSEPKPDAKAAEKKAEPKDKPEPKTDTRSDAKPDTKGPMSMAELRDVLDQKIAEVRTKQSAAPAVKVRARGGRGAPAAASAAGRAAASTEGVASAAKARGEWSYSGDTGPAHWASLKPEFAQCGKGQRQSPIDIHDGIPVELDPIAFDYRPTAFRVIDTGHTVQVNMAPGNRITVNGRRHELVQFHFHRPSEERLNGKQFDMVVHLEHKDIEGKLAVVAILISEGKGHPLVQQVWNNLPLEKFTEQPGLASIDLSQILPEQRQYVTYMGSQTTPPCQEGVLWMVMKQPVSASTEQMATFARLHPMNARPVQPTAGRLIKDGQ</sequence>
<dbReference type="Gene3D" id="3.10.200.10">
    <property type="entry name" value="Alpha carbonic anhydrase"/>
    <property type="match status" value="1"/>
</dbReference>
<evidence type="ECO:0000256" key="1">
    <source>
        <dbReference type="ARBA" id="ARBA00010718"/>
    </source>
</evidence>
<keyword evidence="4" id="KW-0862">Zinc</keyword>
<dbReference type="Pfam" id="PF00194">
    <property type="entry name" value="Carb_anhydrase"/>
    <property type="match status" value="1"/>
</dbReference>
<keyword evidence="10" id="KW-1185">Reference proteome</keyword>
<dbReference type="CDD" id="cd03124">
    <property type="entry name" value="alpha_CA_prokaryotic_like"/>
    <property type="match status" value="1"/>
</dbReference>
<dbReference type="PANTHER" id="PTHR18952">
    <property type="entry name" value="CARBONIC ANHYDRASE"/>
    <property type="match status" value="1"/>
</dbReference>
<feature type="region of interest" description="Disordered" evidence="7">
    <location>
        <begin position="65"/>
        <end position="144"/>
    </location>
</feature>
<keyword evidence="5" id="KW-0456">Lyase</keyword>
<evidence type="ECO:0000256" key="7">
    <source>
        <dbReference type="SAM" id="MobiDB-lite"/>
    </source>
</evidence>
<comment type="catalytic activity">
    <reaction evidence="6">
        <text>hydrogencarbonate + H(+) = CO2 + H2O</text>
        <dbReference type="Rhea" id="RHEA:10748"/>
        <dbReference type="ChEBI" id="CHEBI:15377"/>
        <dbReference type="ChEBI" id="CHEBI:15378"/>
        <dbReference type="ChEBI" id="CHEBI:16526"/>
        <dbReference type="ChEBI" id="CHEBI:17544"/>
        <dbReference type="EC" id="4.2.1.1"/>
    </reaction>
</comment>
<dbReference type="Proteomes" id="UP000294593">
    <property type="component" value="Unassembled WGS sequence"/>
</dbReference>
<evidence type="ECO:0000259" key="8">
    <source>
        <dbReference type="PROSITE" id="PS51144"/>
    </source>
</evidence>
<dbReference type="EMBL" id="SNXW01000007">
    <property type="protein sequence ID" value="TDP81640.1"/>
    <property type="molecule type" value="Genomic_DNA"/>
</dbReference>
<proteinExistence type="inferred from homology"/>
<protein>
    <recommendedName>
        <fullName evidence="2">carbonic anhydrase</fullName>
        <ecNumber evidence="2">4.2.1.1</ecNumber>
    </recommendedName>
</protein>
<feature type="compositionally biased region" description="Basic and acidic residues" evidence="7">
    <location>
        <begin position="81"/>
        <end position="140"/>
    </location>
</feature>
<comment type="caution">
    <text evidence="9">The sequence shown here is derived from an EMBL/GenBank/DDBJ whole genome shotgun (WGS) entry which is preliminary data.</text>
</comment>
<gene>
    <name evidence="9" type="ORF">EV672_10770</name>
</gene>
<evidence type="ECO:0000256" key="4">
    <source>
        <dbReference type="ARBA" id="ARBA00022833"/>
    </source>
</evidence>
<evidence type="ECO:0000256" key="3">
    <source>
        <dbReference type="ARBA" id="ARBA00022723"/>
    </source>
</evidence>
<dbReference type="EC" id="4.2.1.1" evidence="2"/>
<dbReference type="GO" id="GO:0004089">
    <property type="term" value="F:carbonate dehydratase activity"/>
    <property type="evidence" value="ECO:0007669"/>
    <property type="project" value="UniProtKB-EC"/>
</dbReference>
<dbReference type="PROSITE" id="PS51144">
    <property type="entry name" value="ALPHA_CA_2"/>
    <property type="match status" value="1"/>
</dbReference>
<evidence type="ECO:0000313" key="9">
    <source>
        <dbReference type="EMBL" id="TDP81640.1"/>
    </source>
</evidence>
<keyword evidence="3" id="KW-0479">Metal-binding</keyword>
<dbReference type="InterPro" id="IPR023561">
    <property type="entry name" value="Carbonic_anhydrase_a-class"/>
</dbReference>
<dbReference type="InterPro" id="IPR001148">
    <property type="entry name" value="CA_dom"/>
</dbReference>
<feature type="domain" description="Alpha-carbonic anhydrase" evidence="8">
    <location>
        <begin position="205"/>
        <end position="427"/>
    </location>
</feature>
<comment type="similarity">
    <text evidence="1">Belongs to the alpha-carbonic anhydrase family.</text>
</comment>
<evidence type="ECO:0000313" key="10">
    <source>
        <dbReference type="Proteomes" id="UP000294593"/>
    </source>
</evidence>
<organism evidence="9 10">
    <name type="scientific">Aquabacterium commune</name>
    <dbReference type="NCBI Taxonomy" id="70586"/>
    <lineage>
        <taxon>Bacteria</taxon>
        <taxon>Pseudomonadati</taxon>
        <taxon>Pseudomonadota</taxon>
        <taxon>Betaproteobacteria</taxon>
        <taxon>Burkholderiales</taxon>
        <taxon>Aquabacterium</taxon>
    </lineage>
</organism>
<reference evidence="9 10" key="1">
    <citation type="submission" date="2019-03" db="EMBL/GenBank/DDBJ databases">
        <title>Genomic Encyclopedia of Type Strains, Phase IV (KMG-IV): sequencing the most valuable type-strain genomes for metagenomic binning, comparative biology and taxonomic classification.</title>
        <authorList>
            <person name="Goeker M."/>
        </authorList>
    </citation>
    <scope>NUCLEOTIDE SEQUENCE [LARGE SCALE GENOMIC DNA]</scope>
    <source>
        <strain evidence="9 10">DSM 11901</strain>
    </source>
</reference>
<dbReference type="SUPFAM" id="SSF51069">
    <property type="entry name" value="Carbonic anhydrase"/>
    <property type="match status" value="1"/>
</dbReference>
<dbReference type="GO" id="GO:0008270">
    <property type="term" value="F:zinc ion binding"/>
    <property type="evidence" value="ECO:0007669"/>
    <property type="project" value="InterPro"/>
</dbReference>
<evidence type="ECO:0000256" key="2">
    <source>
        <dbReference type="ARBA" id="ARBA00012925"/>
    </source>
</evidence>
<dbReference type="AlphaFoldDB" id="A0A4R6R6R1"/>
<dbReference type="PANTHER" id="PTHR18952:SF265">
    <property type="entry name" value="CARBONIC ANHYDRASE"/>
    <property type="match status" value="1"/>
</dbReference>
<dbReference type="InterPro" id="IPR041891">
    <property type="entry name" value="Alpha_CA_prokaryot-like"/>
</dbReference>
<accession>A0A4R6R6R1</accession>
<dbReference type="RefSeq" id="WP_243738675.1">
    <property type="nucleotide sequence ID" value="NZ_SNXW01000007.1"/>
</dbReference>
<name>A0A4R6R6R1_9BURK</name>
<dbReference type="InterPro" id="IPR036398">
    <property type="entry name" value="CA_dom_sf"/>
</dbReference>
<feature type="region of interest" description="Disordered" evidence="7">
    <location>
        <begin position="1"/>
        <end position="29"/>
    </location>
</feature>